<keyword evidence="11" id="KW-0472">Membrane</keyword>
<sequence length="815" mass="90275">MPSRIFTLFSHSISSSPSLLEAHESAPNVRNQPHKYSSNTHYSTITTELALGGSVAVILSLLSFLLLCMLKCRRSQPGTSTAEAWNPVKLKHFAYRELKAATQGFSSHLKLGQGGFGAVYKGILKEGQEVAVKKLDTVSLQGEREFQNELSVIGHVCSSPYVVPLVGFCSNGKHRLLVYEYMPSHSLQEALFDEDYPSQLNWEQRFNIIVDTCKALVFLHACKPPIIHGDIKPSNVLLDANFRAKVADFGLASFKATTINTERECSFHATVSMQDQNLRTHRTLENQRKCRKEALMTLKSSTACMEKQKMQKEPEQTNSESNARRSTSTLFTTSPESDGSSSLIGKLACESLQASTDGNISLNFDNQLSDSDVIISVQPLARGEDKIQRPVGELSMQVNDEVSGISSIQENLTEVENKMKTLELVKANANHDSAIVFPKESCTYQRGAFDGDWWWRQERSEELNAKSYVIEWMRHDGGSKTDFCGSFNTDQVVGEAGACQESGGRVLFIGSQRTCEHPKSLHQPLSCLKVDKYIHGCSNAVEHGDGMEGGIQQNTNDDTVTKKSCNKKSDAKLTTSNMCNSWRSASFEWWRYDRSEKAFTSGSGPAKERPRSREWWKDEDAAGSKERKALKKKSKHPLTKEESSGEMSSRRVTSTPSMRGTLCYIAPENSYAGVMSEKSDVYSFGVLLLVIISGRRPLQVMASPISHFERANLTSWARRLARSGEILELVDPSLQGKFCKKQAILSIKVALSCLQKLASKRPSMADVLKMLSGELDAPSLQFHSSSSPPCGLFCRSRKCSSLSSGSSSTDFTFSC</sequence>
<comment type="subcellular location">
    <subcellularLocation>
        <location evidence="1">Cell membrane</location>
        <topology evidence="1">Single-pass membrane protein</topology>
    </subcellularLocation>
</comment>
<keyword evidence="9 14" id="KW-0067">ATP-binding</keyword>
<gene>
    <name evidence="18" type="ORF">KP509_30G029400</name>
</gene>
<feature type="region of interest" description="Disordered" evidence="16">
    <location>
        <begin position="303"/>
        <end position="338"/>
    </location>
</feature>
<dbReference type="InterPro" id="IPR011009">
    <property type="entry name" value="Kinase-like_dom_sf"/>
</dbReference>
<evidence type="ECO:0000256" key="6">
    <source>
        <dbReference type="ARBA" id="ARBA00022692"/>
    </source>
</evidence>
<dbReference type="OrthoDB" id="4062651at2759"/>
<evidence type="ECO:0000256" key="9">
    <source>
        <dbReference type="ARBA" id="ARBA00022840"/>
    </source>
</evidence>
<dbReference type="Proteomes" id="UP000825935">
    <property type="component" value="Chromosome 30"/>
</dbReference>
<dbReference type="Gene3D" id="1.10.510.10">
    <property type="entry name" value="Transferase(Phosphotransferase) domain 1"/>
    <property type="match status" value="2"/>
</dbReference>
<dbReference type="GO" id="GO:0004674">
    <property type="term" value="F:protein serine/threonine kinase activity"/>
    <property type="evidence" value="ECO:0007669"/>
    <property type="project" value="UniProtKB-KW"/>
</dbReference>
<dbReference type="Pfam" id="PF07714">
    <property type="entry name" value="PK_Tyr_Ser-Thr"/>
    <property type="match status" value="1"/>
</dbReference>
<reference evidence="18" key="1">
    <citation type="submission" date="2021-08" db="EMBL/GenBank/DDBJ databases">
        <title>WGS assembly of Ceratopteris richardii.</title>
        <authorList>
            <person name="Marchant D.B."/>
            <person name="Chen G."/>
            <person name="Jenkins J."/>
            <person name="Shu S."/>
            <person name="Leebens-Mack J."/>
            <person name="Grimwood J."/>
            <person name="Schmutz J."/>
            <person name="Soltis P."/>
            <person name="Soltis D."/>
            <person name="Chen Z.-H."/>
        </authorList>
    </citation>
    <scope>NUCLEOTIDE SEQUENCE</scope>
    <source>
        <strain evidence="18">Whitten #5841</strain>
        <tissue evidence="18">Leaf</tissue>
    </source>
</reference>
<evidence type="ECO:0000256" key="15">
    <source>
        <dbReference type="SAM" id="Coils"/>
    </source>
</evidence>
<keyword evidence="19" id="KW-1185">Reference proteome</keyword>
<evidence type="ECO:0000313" key="18">
    <source>
        <dbReference type="EMBL" id="KAH7290030.1"/>
    </source>
</evidence>
<evidence type="ECO:0000256" key="12">
    <source>
        <dbReference type="ARBA" id="ARBA00047899"/>
    </source>
</evidence>
<evidence type="ECO:0000256" key="3">
    <source>
        <dbReference type="ARBA" id="ARBA00022475"/>
    </source>
</evidence>
<dbReference type="SUPFAM" id="SSF56112">
    <property type="entry name" value="Protein kinase-like (PK-like)"/>
    <property type="match status" value="1"/>
</dbReference>
<dbReference type="GO" id="GO:0005886">
    <property type="term" value="C:plasma membrane"/>
    <property type="evidence" value="ECO:0007669"/>
    <property type="project" value="UniProtKB-SubCell"/>
</dbReference>
<keyword evidence="3" id="KW-1003">Cell membrane</keyword>
<dbReference type="InterPro" id="IPR017441">
    <property type="entry name" value="Protein_kinase_ATP_BS"/>
</dbReference>
<keyword evidence="7 14" id="KW-0547">Nucleotide-binding</keyword>
<dbReference type="Pfam" id="PF00069">
    <property type="entry name" value="Pkinase"/>
    <property type="match status" value="1"/>
</dbReference>
<dbReference type="PANTHER" id="PTHR46821:SF2">
    <property type="entry name" value="OS03G0251700 PROTEIN"/>
    <property type="match status" value="1"/>
</dbReference>
<evidence type="ECO:0000256" key="14">
    <source>
        <dbReference type="PROSITE-ProRule" id="PRU10141"/>
    </source>
</evidence>
<keyword evidence="10" id="KW-1133">Transmembrane helix</keyword>
<dbReference type="PROSITE" id="PS00107">
    <property type="entry name" value="PROTEIN_KINASE_ATP"/>
    <property type="match status" value="1"/>
</dbReference>
<dbReference type="PROSITE" id="PS50011">
    <property type="entry name" value="PROTEIN_KINASE_DOM"/>
    <property type="match status" value="1"/>
</dbReference>
<feature type="region of interest" description="Disordered" evidence="16">
    <location>
        <begin position="598"/>
        <end position="654"/>
    </location>
</feature>
<feature type="domain" description="Protein kinase" evidence="17">
    <location>
        <begin position="105"/>
        <end position="780"/>
    </location>
</feature>
<feature type="compositionally biased region" description="Basic residues" evidence="16">
    <location>
        <begin position="628"/>
        <end position="637"/>
    </location>
</feature>
<evidence type="ECO:0000256" key="4">
    <source>
        <dbReference type="ARBA" id="ARBA00022527"/>
    </source>
</evidence>
<organism evidence="18 19">
    <name type="scientific">Ceratopteris richardii</name>
    <name type="common">Triangle waterfern</name>
    <dbReference type="NCBI Taxonomy" id="49495"/>
    <lineage>
        <taxon>Eukaryota</taxon>
        <taxon>Viridiplantae</taxon>
        <taxon>Streptophyta</taxon>
        <taxon>Embryophyta</taxon>
        <taxon>Tracheophyta</taxon>
        <taxon>Polypodiopsida</taxon>
        <taxon>Polypodiidae</taxon>
        <taxon>Polypodiales</taxon>
        <taxon>Pteridineae</taxon>
        <taxon>Pteridaceae</taxon>
        <taxon>Parkerioideae</taxon>
        <taxon>Ceratopteris</taxon>
    </lineage>
</organism>
<dbReference type="AlphaFoldDB" id="A0A8T2R252"/>
<keyword evidence="15" id="KW-0175">Coiled coil</keyword>
<name>A0A8T2R252_CERRI</name>
<dbReference type="EC" id="2.7.11.1" evidence="2"/>
<dbReference type="Gene3D" id="3.30.200.20">
    <property type="entry name" value="Phosphorylase Kinase, domain 1"/>
    <property type="match status" value="1"/>
</dbReference>
<proteinExistence type="predicted"/>
<keyword evidence="4" id="KW-0723">Serine/threonine-protein kinase</keyword>
<evidence type="ECO:0000256" key="1">
    <source>
        <dbReference type="ARBA" id="ARBA00004162"/>
    </source>
</evidence>
<evidence type="ECO:0000256" key="10">
    <source>
        <dbReference type="ARBA" id="ARBA00022989"/>
    </source>
</evidence>
<dbReference type="InterPro" id="IPR044576">
    <property type="entry name" value="At4g25390-like"/>
</dbReference>
<accession>A0A8T2R252</accession>
<evidence type="ECO:0000256" key="13">
    <source>
        <dbReference type="ARBA" id="ARBA00048679"/>
    </source>
</evidence>
<evidence type="ECO:0000256" key="5">
    <source>
        <dbReference type="ARBA" id="ARBA00022679"/>
    </source>
</evidence>
<dbReference type="PROSITE" id="PS00108">
    <property type="entry name" value="PROTEIN_KINASE_ST"/>
    <property type="match status" value="1"/>
</dbReference>
<dbReference type="SMART" id="SM00220">
    <property type="entry name" value="S_TKc"/>
    <property type="match status" value="1"/>
</dbReference>
<evidence type="ECO:0000256" key="7">
    <source>
        <dbReference type="ARBA" id="ARBA00022741"/>
    </source>
</evidence>
<dbReference type="InterPro" id="IPR008271">
    <property type="entry name" value="Ser/Thr_kinase_AS"/>
</dbReference>
<keyword evidence="6" id="KW-0812">Transmembrane</keyword>
<keyword evidence="5" id="KW-0808">Transferase</keyword>
<dbReference type="PANTHER" id="PTHR46821">
    <property type="entry name" value="OS07G0586332 PROTEIN"/>
    <property type="match status" value="1"/>
</dbReference>
<feature type="compositionally biased region" description="Polar residues" evidence="16">
    <location>
        <begin position="645"/>
        <end position="654"/>
    </location>
</feature>
<dbReference type="EMBL" id="CM035435">
    <property type="protein sequence ID" value="KAH7290030.1"/>
    <property type="molecule type" value="Genomic_DNA"/>
</dbReference>
<dbReference type="InterPro" id="IPR000719">
    <property type="entry name" value="Prot_kinase_dom"/>
</dbReference>
<evidence type="ECO:0000256" key="8">
    <source>
        <dbReference type="ARBA" id="ARBA00022777"/>
    </source>
</evidence>
<feature type="coiled-coil region" evidence="15">
    <location>
        <begin position="405"/>
        <end position="432"/>
    </location>
</feature>
<evidence type="ECO:0000259" key="17">
    <source>
        <dbReference type="PROSITE" id="PS50011"/>
    </source>
</evidence>
<comment type="caution">
    <text evidence="18">The sequence shown here is derived from an EMBL/GenBank/DDBJ whole genome shotgun (WGS) entry which is preliminary data.</text>
</comment>
<feature type="binding site" evidence="14">
    <location>
        <position position="134"/>
    </location>
    <ligand>
        <name>ATP</name>
        <dbReference type="ChEBI" id="CHEBI:30616"/>
    </ligand>
</feature>
<feature type="compositionally biased region" description="Basic and acidic residues" evidence="16">
    <location>
        <begin position="306"/>
        <end position="315"/>
    </location>
</feature>
<dbReference type="GO" id="GO:0005524">
    <property type="term" value="F:ATP binding"/>
    <property type="evidence" value="ECO:0007669"/>
    <property type="project" value="UniProtKB-UniRule"/>
</dbReference>
<evidence type="ECO:0000256" key="16">
    <source>
        <dbReference type="SAM" id="MobiDB-lite"/>
    </source>
</evidence>
<evidence type="ECO:0000256" key="11">
    <source>
        <dbReference type="ARBA" id="ARBA00023136"/>
    </source>
</evidence>
<keyword evidence="8" id="KW-0418">Kinase</keyword>
<evidence type="ECO:0000313" key="19">
    <source>
        <dbReference type="Proteomes" id="UP000825935"/>
    </source>
</evidence>
<dbReference type="FunFam" id="3.30.200.20:FF:000542">
    <property type="entry name" value="Receptor-like serine/threonine-protein kinase At4g25390"/>
    <property type="match status" value="1"/>
</dbReference>
<comment type="catalytic activity">
    <reaction evidence="12">
        <text>L-threonyl-[protein] + ATP = O-phospho-L-threonyl-[protein] + ADP + H(+)</text>
        <dbReference type="Rhea" id="RHEA:46608"/>
        <dbReference type="Rhea" id="RHEA-COMP:11060"/>
        <dbReference type="Rhea" id="RHEA-COMP:11605"/>
        <dbReference type="ChEBI" id="CHEBI:15378"/>
        <dbReference type="ChEBI" id="CHEBI:30013"/>
        <dbReference type="ChEBI" id="CHEBI:30616"/>
        <dbReference type="ChEBI" id="CHEBI:61977"/>
        <dbReference type="ChEBI" id="CHEBI:456216"/>
        <dbReference type="EC" id="2.7.11.1"/>
    </reaction>
</comment>
<dbReference type="InterPro" id="IPR001245">
    <property type="entry name" value="Ser-Thr/Tyr_kinase_cat_dom"/>
</dbReference>
<feature type="compositionally biased region" description="Polar residues" evidence="16">
    <location>
        <begin position="316"/>
        <end position="338"/>
    </location>
</feature>
<protein>
    <recommendedName>
        <fullName evidence="2">non-specific serine/threonine protein kinase</fullName>
        <ecNumber evidence="2">2.7.11.1</ecNumber>
    </recommendedName>
</protein>
<evidence type="ECO:0000256" key="2">
    <source>
        <dbReference type="ARBA" id="ARBA00012513"/>
    </source>
</evidence>
<comment type="catalytic activity">
    <reaction evidence="13">
        <text>L-seryl-[protein] + ATP = O-phospho-L-seryl-[protein] + ADP + H(+)</text>
        <dbReference type="Rhea" id="RHEA:17989"/>
        <dbReference type="Rhea" id="RHEA-COMP:9863"/>
        <dbReference type="Rhea" id="RHEA-COMP:11604"/>
        <dbReference type="ChEBI" id="CHEBI:15378"/>
        <dbReference type="ChEBI" id="CHEBI:29999"/>
        <dbReference type="ChEBI" id="CHEBI:30616"/>
        <dbReference type="ChEBI" id="CHEBI:83421"/>
        <dbReference type="ChEBI" id="CHEBI:456216"/>
        <dbReference type="EC" id="2.7.11.1"/>
    </reaction>
</comment>
<feature type="compositionally biased region" description="Basic and acidic residues" evidence="16">
    <location>
        <begin position="606"/>
        <end position="627"/>
    </location>
</feature>